<feature type="compositionally biased region" description="Polar residues" evidence="1">
    <location>
        <begin position="424"/>
        <end position="439"/>
    </location>
</feature>
<gene>
    <name evidence="4" type="ORF">G205_18634</name>
</gene>
<feature type="region of interest" description="Disordered" evidence="1">
    <location>
        <begin position="424"/>
        <end position="601"/>
    </location>
</feature>
<dbReference type="Proteomes" id="UP000011189">
    <property type="component" value="Unassembled WGS sequence"/>
</dbReference>
<protein>
    <submittedName>
        <fullName evidence="4">Alkaline phosphatase</fullName>
    </submittedName>
</protein>
<dbReference type="CDD" id="cd07389">
    <property type="entry name" value="MPP_PhoD"/>
    <property type="match status" value="1"/>
</dbReference>
<sequence>MNWEVASDPDFSRIVSKGSVKTGPERDHTVKVVAGRLQPGTPYWYRFTFGRAVSAVGRTKTAPAAGAQVERLRFGVVSCANYQAGYFSSYRHLAQRGDLDAVLHLGDYLYEYAPGEYQARDVVVRPHDPAVEMTTLSHYRRRHAQYKTDPNMQALHSAAPFIVTWDDHEAANDAWSGGAENHTEGAEGLWAARRAAANQAYAEWMPVRYQPGGPLYRRLDFGSLASLSMLDLRSYRSEQAANGLDPAVDSPDRTITGDAQMDWLLGNLTSGGPQWKLVGNPVMIAPVRVPSTLSLAEVAGVQKLMGGTTIDGVPYNVDQWDGYEADRSRVIRHLRDQGVKDTVFLTGDIHSGWACDIPADPLTYPTTGDSVAAELVCTSVTSDNLDDIMNTPPRTSSLAVEAAIRTANPHVKYLDFDSHATPSWTSRPQGFGWTGTSLPTGRPGPRQPHCPPRSGSVPAQAKPFRQPEAPCEPGPPPVPAPCRVRKCRRRPFRGGRNRVGQPDDESRHRPDAHLRPCGGRLPAGRDHAGTDPAARRPAGGGHQLPCREVAAGDGDDPESRHDDDRRAARQVRSPRELGLRSRRRGSEGHGPRNRPPFSNAA</sequence>
<dbReference type="PANTHER" id="PTHR43606">
    <property type="entry name" value="PHOSPHATASE, PUTATIVE (AFU_ORTHOLOGUE AFUA_6G08710)-RELATED"/>
    <property type="match status" value="1"/>
</dbReference>
<dbReference type="SUPFAM" id="SSF56300">
    <property type="entry name" value="Metallo-dependent phosphatases"/>
    <property type="match status" value="1"/>
</dbReference>
<dbReference type="Pfam" id="PF09423">
    <property type="entry name" value="PhoD"/>
    <property type="match status" value="1"/>
</dbReference>
<dbReference type="PATRIC" id="fig|683150.5.peg.3658"/>
<dbReference type="InterPro" id="IPR018946">
    <property type="entry name" value="PhoD-like_MPP"/>
</dbReference>
<evidence type="ECO:0000256" key="1">
    <source>
        <dbReference type="SAM" id="MobiDB-lite"/>
    </source>
</evidence>
<feature type="compositionally biased region" description="Basic residues" evidence="1">
    <location>
        <begin position="483"/>
        <end position="496"/>
    </location>
</feature>
<dbReference type="InterPro" id="IPR032093">
    <property type="entry name" value="PhoD_N"/>
</dbReference>
<evidence type="ECO:0000313" key="5">
    <source>
        <dbReference type="Proteomes" id="UP000011189"/>
    </source>
</evidence>
<dbReference type="Gene3D" id="2.60.40.380">
    <property type="entry name" value="Purple acid phosphatase-like, N-terminal"/>
    <property type="match status" value="1"/>
</dbReference>
<organism evidence="4 5">
    <name type="scientific">Arthrobacter nitrophenolicus</name>
    <dbReference type="NCBI Taxonomy" id="683150"/>
    <lineage>
        <taxon>Bacteria</taxon>
        <taxon>Bacillati</taxon>
        <taxon>Actinomycetota</taxon>
        <taxon>Actinomycetes</taxon>
        <taxon>Micrococcales</taxon>
        <taxon>Micrococcaceae</taxon>
        <taxon>Arthrobacter</taxon>
    </lineage>
</organism>
<dbReference type="Pfam" id="PF16655">
    <property type="entry name" value="PhoD_N"/>
    <property type="match status" value="1"/>
</dbReference>
<dbReference type="PANTHER" id="PTHR43606:SF2">
    <property type="entry name" value="ALKALINE PHOSPHATASE FAMILY PROTEIN (AFU_ORTHOLOGUE AFUA_5G03860)"/>
    <property type="match status" value="1"/>
</dbReference>
<name>L8TNX2_9MICC</name>
<dbReference type="Gene3D" id="3.60.21.70">
    <property type="entry name" value="PhoD-like phosphatase"/>
    <property type="match status" value="1"/>
</dbReference>
<dbReference type="AlphaFoldDB" id="L8TNX2"/>
<dbReference type="InterPro" id="IPR029052">
    <property type="entry name" value="Metallo-depent_PP-like"/>
</dbReference>
<dbReference type="InterPro" id="IPR038607">
    <property type="entry name" value="PhoD-like_sf"/>
</dbReference>
<feature type="compositionally biased region" description="Pro residues" evidence="1">
    <location>
        <begin position="470"/>
        <end position="480"/>
    </location>
</feature>
<feature type="compositionally biased region" description="Basic and acidic residues" evidence="1">
    <location>
        <begin position="504"/>
        <end position="514"/>
    </location>
</feature>
<feature type="compositionally biased region" description="Basic and acidic residues" evidence="1">
    <location>
        <begin position="557"/>
        <end position="590"/>
    </location>
</feature>
<keyword evidence="5" id="KW-1185">Reference proteome</keyword>
<evidence type="ECO:0000313" key="4">
    <source>
        <dbReference type="EMBL" id="ELT43396.1"/>
    </source>
</evidence>
<dbReference type="InterPro" id="IPR052900">
    <property type="entry name" value="Phospholipid_Metab_Enz"/>
</dbReference>
<accession>L8TNX2</accession>
<proteinExistence type="predicted"/>
<reference evidence="5" key="1">
    <citation type="journal article" date="2013" name="Genome Announc.">
        <title>Draft Genome Sequence of the 2-Chloro-4-Nitrophenol-Degrading Bacterium Arthrobacter sp. Strain SJCon.</title>
        <authorList>
            <person name="Vikram S."/>
            <person name="Kumar S."/>
            <person name="Vaidya B."/>
            <person name="Pinnaka A.K."/>
            <person name="Raghava G.P."/>
        </authorList>
    </citation>
    <scope>NUCLEOTIDE SEQUENCE [LARGE SCALE GENOMIC DNA]</scope>
    <source>
        <strain evidence="5">SJCon</strain>
    </source>
</reference>
<dbReference type="EMBL" id="AOFD01000051">
    <property type="protein sequence ID" value="ELT43396.1"/>
    <property type="molecule type" value="Genomic_DNA"/>
</dbReference>
<feature type="domain" description="Phospholipase D N-terminal" evidence="3">
    <location>
        <begin position="1"/>
        <end position="61"/>
    </location>
</feature>
<evidence type="ECO:0000259" key="3">
    <source>
        <dbReference type="Pfam" id="PF16655"/>
    </source>
</evidence>
<comment type="caution">
    <text evidence="4">The sequence shown here is derived from an EMBL/GenBank/DDBJ whole genome shotgun (WGS) entry which is preliminary data.</text>
</comment>
<evidence type="ECO:0000259" key="2">
    <source>
        <dbReference type="Pfam" id="PF09423"/>
    </source>
</evidence>
<feature type="domain" description="PhoD-like phosphatase metallophosphatase" evidence="2">
    <location>
        <begin position="74"/>
        <end position="419"/>
    </location>
</feature>